<dbReference type="EMBL" id="MQUR01000006">
    <property type="protein sequence ID" value="OLZ72309.1"/>
    <property type="molecule type" value="Genomic_DNA"/>
</dbReference>
<feature type="compositionally biased region" description="Basic and acidic residues" evidence="1">
    <location>
        <begin position="9"/>
        <end position="19"/>
    </location>
</feature>
<accession>A0ABX3GCH0</accession>
<name>A0ABX3GCH0_9ACTN</name>
<keyword evidence="3" id="KW-1185">Reference proteome</keyword>
<organism evidence="2 3">
    <name type="scientific">Streptomyces amritsarensis</name>
    <dbReference type="NCBI Taxonomy" id="681158"/>
    <lineage>
        <taxon>Bacteria</taxon>
        <taxon>Bacillati</taxon>
        <taxon>Actinomycetota</taxon>
        <taxon>Actinomycetes</taxon>
        <taxon>Kitasatosporales</taxon>
        <taxon>Streptomycetaceae</taxon>
        <taxon>Streptomyces</taxon>
    </lineage>
</organism>
<sequence length="172" mass="17964">MAVEGVRSVPERAAHDAHEGSLAAPADGPSARGRGLLGASIVEGEAIRRSPAVGTRFLLHWGERNFPQAERTTALGDGRAARTFGHPPAGPLSAATPMALTMAILDDPNGHHTLVLLLSALSSTSTAHIRLRQHASHCLPTMTVVLRGVCLLSPAGHPPGQTRPLHHPRSPA</sequence>
<evidence type="ECO:0000256" key="1">
    <source>
        <dbReference type="SAM" id="MobiDB-lite"/>
    </source>
</evidence>
<feature type="region of interest" description="Disordered" evidence="1">
    <location>
        <begin position="1"/>
        <end position="30"/>
    </location>
</feature>
<protein>
    <submittedName>
        <fullName evidence="2">Uncharacterized protein</fullName>
    </submittedName>
</protein>
<comment type="caution">
    <text evidence="2">The sequence shown here is derived from an EMBL/GenBank/DDBJ whole genome shotgun (WGS) entry which is preliminary data.</text>
</comment>
<proteinExistence type="predicted"/>
<dbReference type="Proteomes" id="UP000187151">
    <property type="component" value="Unassembled WGS sequence"/>
</dbReference>
<gene>
    <name evidence="2" type="ORF">AVW11_04200</name>
</gene>
<evidence type="ECO:0000313" key="3">
    <source>
        <dbReference type="Proteomes" id="UP000187151"/>
    </source>
</evidence>
<reference evidence="2 3" key="1">
    <citation type="submission" date="2016-01" db="EMBL/GenBank/DDBJ databases">
        <title>Streptomyces amritsarensis strain MTCC 11845 genome sequencing and assembly.</title>
        <authorList>
            <person name="Sharma D."/>
            <person name="Nair G.R."/>
            <person name="Kaur G."/>
            <person name="Manhas R.K."/>
            <person name="Mayilraj S."/>
        </authorList>
    </citation>
    <scope>NUCLEOTIDE SEQUENCE [LARGE SCALE GENOMIC DNA]</scope>
    <source>
        <strain evidence="2 3">MTCC 11845</strain>
    </source>
</reference>
<evidence type="ECO:0000313" key="2">
    <source>
        <dbReference type="EMBL" id="OLZ72309.1"/>
    </source>
</evidence>